<feature type="region of interest" description="Disordered" evidence="1">
    <location>
        <begin position="1049"/>
        <end position="1068"/>
    </location>
</feature>
<organism evidence="2 3">
    <name type="scientific">Ephemerocybe angulata</name>
    <dbReference type="NCBI Taxonomy" id="980116"/>
    <lineage>
        <taxon>Eukaryota</taxon>
        <taxon>Fungi</taxon>
        <taxon>Dikarya</taxon>
        <taxon>Basidiomycota</taxon>
        <taxon>Agaricomycotina</taxon>
        <taxon>Agaricomycetes</taxon>
        <taxon>Agaricomycetidae</taxon>
        <taxon>Agaricales</taxon>
        <taxon>Agaricineae</taxon>
        <taxon>Psathyrellaceae</taxon>
        <taxon>Ephemerocybe</taxon>
    </lineage>
</organism>
<dbReference type="Proteomes" id="UP000521943">
    <property type="component" value="Unassembled WGS sequence"/>
</dbReference>
<accession>A0A8H6LTH9</accession>
<feature type="compositionally biased region" description="Pro residues" evidence="1">
    <location>
        <begin position="767"/>
        <end position="777"/>
    </location>
</feature>
<feature type="region of interest" description="Disordered" evidence="1">
    <location>
        <begin position="812"/>
        <end position="838"/>
    </location>
</feature>
<sequence>MPEGCSLPIAVVKWWRNDRRAFGSCLQPAVEVDGHSLSSSLWLGIQSVIELVVLVIVLQDRSRSSSFTMERPQGRSVGGLEVRVVGSGELRRSSAWLEVERMANCWWCDHHCHGFPFTAGVGVFGSLGLSTRGEFMVESIKRDAYNFLRVVALVCVASLHAGHAALGFSGWCRATCPRENHVKHLNRQDLCFAAGVEHCVASFVRFRASPAHAGIFIGQLVNECSAHGALPPSLPGLRYAPGHWKVIISSSVLMPQYMNLCKDLSTSNTHIPVQESFYMSAKLLIAKIEVGAPRIHIDMEVPGLEERREFDWGAGMSGAQFYISTSGGECADSALGTDAKREAELGILDGASTSLESWRCRREGVDLEREGDSKGRVGDKSRLRDARGGSWTVVQVVVVRRPGGYLDAKGRSRTASTHFAASLMPVMVSVSVVIFRSSSVVASDRDSPSVVQPQVIHHSPRHAQFSFSAAMVSHTSRSLALEDLLIVTAGNGFFRVSVDQNGSELRLELLRASWVNSFATLSTNAWKITGQWSARAARDFWTRAMCRAFEDVQIFSTNQSLTTFNVPSSSCDATFGTGCLHLLLSAEMMFASFLSQYAARAVLSSRYLRFWLARVMFAVARGAAAARVVRRGAGAGGLKPTADVLVFGGACVCRKLDLRAGSLRVCAKRLDGTDAVRFVRFTVLAVAQLREVPLVCGKRRKRSSGDRCLDRNAYVYGHLGCTSGQGAAASEYLEGWRQATMEICDWPVSDSPSSRGLHAQVRKPACRPHPSPRPSPARSPQSGDAMRGEKTQTMTIVCNQTNHTNTKAEFVGGERRGRRVQCSTVTHHTKPTPRKDYARESRRQVYLIKRTEEVVCLDSVSKVFQFSVSRILKSQRGVMKETQSTIEREREIKSEVYKLEKLITPPTIFLQFSRVLSLEVARLESVVARFRAKLDAAQLIPLALGLSVVELHFEGLAPVIPVILLFILFRLKPPKPRFGFYRRGRKTLSAVGAVAPAACPSPSTRGIVTALEMLFVVNGRTTASTMMDLGFKIGSGDATLSKGCRLNTSPGTQSRRLRYKSGSADDGNAPQMDSGCVWDWGHGVEQETGSRLKAQKKCKGKLASWARFKKAPCLPSRDILAGEEYSKELLLLGRWLDIIIKCKADVGAEVNIGVQAMQDASLQTSDEVVDGGWGGEYKSCKISDLMQDLTWFISISHVTVASILAVQQQRLDLSPLNRHQTGCPTVNPGCRPRAYSCEVVQKGYRGTVKAVSIHGRASVFLEASRQLENFPLEYLHLIVKEVPLVMDPPQPRIQTPHGSPSPEATDRLSPTSPWNPAADLSPIIWATDPLLREKRIKLTWKGKRYILHPCNPESGTGTIAVTRLDFVVVPLSEMYPQHLTAKFEHVLAFDGLHKGRELKIMNYGDEICELKEDVRVALLAQEGNIPALEQHAHACKHLWSQIEEKEVLARSIPSMIQALDLAKRPRDDFPDVQPMEVKTLETVRRCLVDAGLEKPGQPVYVDFVRETESGLESYARVDGPPIAVFGARGIIW</sequence>
<feature type="region of interest" description="Disordered" evidence="1">
    <location>
        <begin position="754"/>
        <end position="789"/>
    </location>
</feature>
<feature type="region of interest" description="Disordered" evidence="1">
    <location>
        <begin position="1288"/>
        <end position="1315"/>
    </location>
</feature>
<gene>
    <name evidence="2" type="ORF">DFP72DRAFT_859162</name>
</gene>
<keyword evidence="3" id="KW-1185">Reference proteome</keyword>
<name>A0A8H6LTH9_9AGAR</name>
<evidence type="ECO:0000256" key="1">
    <source>
        <dbReference type="SAM" id="MobiDB-lite"/>
    </source>
</evidence>
<evidence type="ECO:0000313" key="2">
    <source>
        <dbReference type="EMBL" id="KAF6743238.1"/>
    </source>
</evidence>
<dbReference type="EMBL" id="JACGCI010000151">
    <property type="protein sequence ID" value="KAF6743238.1"/>
    <property type="molecule type" value="Genomic_DNA"/>
</dbReference>
<proteinExistence type="predicted"/>
<evidence type="ECO:0000313" key="3">
    <source>
        <dbReference type="Proteomes" id="UP000521943"/>
    </source>
</evidence>
<protein>
    <submittedName>
        <fullName evidence="2">Uncharacterized protein</fullName>
    </submittedName>
</protein>
<reference evidence="2 3" key="1">
    <citation type="submission" date="2020-07" db="EMBL/GenBank/DDBJ databases">
        <title>Comparative genomics of pyrophilous fungi reveals a link between fire events and developmental genes.</title>
        <authorList>
            <consortium name="DOE Joint Genome Institute"/>
            <person name="Steindorff A.S."/>
            <person name="Carver A."/>
            <person name="Calhoun S."/>
            <person name="Stillman K."/>
            <person name="Liu H."/>
            <person name="Lipzen A."/>
            <person name="Pangilinan J."/>
            <person name="Labutti K."/>
            <person name="Bruns T.D."/>
            <person name="Grigoriev I.V."/>
        </authorList>
    </citation>
    <scope>NUCLEOTIDE SEQUENCE [LARGE SCALE GENOMIC DNA]</scope>
    <source>
        <strain evidence="2 3">CBS 144469</strain>
    </source>
</reference>
<comment type="caution">
    <text evidence="2">The sequence shown here is derived from an EMBL/GenBank/DDBJ whole genome shotgun (WGS) entry which is preliminary data.</text>
</comment>